<evidence type="ECO:0000313" key="2">
    <source>
        <dbReference type="Proteomes" id="UP000078454"/>
    </source>
</evidence>
<dbReference type="Proteomes" id="UP000078454">
    <property type="component" value="Unassembled WGS sequence"/>
</dbReference>
<comment type="caution">
    <text evidence="1">The sequence shown here is derived from an EMBL/GenBank/DDBJ whole genome shotgun (WGS) entry which is preliminary data.</text>
</comment>
<sequence length="203" mass="24033">MGNKYEEHFRSRRTFKCPCGESSYHEDHVTYMNDYFNKNCETFCTMDCEKCAIIYSLWFHEWVKKDKLGAYNKSNEEFKVWAENATHQLYSRYIDKIVQFLSSVAKTTWHSKWISFGNSVNSIGTFRKDINRVGVDNYVKSELKRSLNIGILIGTVQWINTFLTEDDIQLISEHDQFKAKLKHLHDQMRNSKFVGRLINSEDI</sequence>
<protein>
    <submittedName>
        <fullName evidence="1">Uncharacterized protein</fullName>
    </submittedName>
</protein>
<dbReference type="EMBL" id="LYPB01000092">
    <property type="protein sequence ID" value="OAS13736.1"/>
    <property type="molecule type" value="Genomic_DNA"/>
</dbReference>
<dbReference type="AlphaFoldDB" id="A0A197ZY70"/>
<evidence type="ECO:0000313" key="1">
    <source>
        <dbReference type="EMBL" id="OAS13736.1"/>
    </source>
</evidence>
<dbReference type="STRING" id="1850517.A8708_25175"/>
<proteinExistence type="predicted"/>
<reference evidence="1 2" key="1">
    <citation type="submission" date="2016-05" db="EMBL/GenBank/DDBJ databases">
        <title>Paenibacillus sp. 1ZS3-15 nov., isolated from the rhizosphere soil.</title>
        <authorList>
            <person name="Zhang X.X."/>
            <person name="Zhang J."/>
        </authorList>
    </citation>
    <scope>NUCLEOTIDE SEQUENCE [LARGE SCALE GENOMIC DNA]</scope>
    <source>
        <strain evidence="1 2">1ZS3-15</strain>
    </source>
</reference>
<accession>A0A197ZY70</accession>
<name>A0A197ZY70_9BACL</name>
<organism evidence="1 2">
    <name type="scientific">Paenibacillus oryzisoli</name>
    <dbReference type="NCBI Taxonomy" id="1850517"/>
    <lineage>
        <taxon>Bacteria</taxon>
        <taxon>Bacillati</taxon>
        <taxon>Bacillota</taxon>
        <taxon>Bacilli</taxon>
        <taxon>Bacillales</taxon>
        <taxon>Paenibacillaceae</taxon>
        <taxon>Paenibacillus</taxon>
    </lineage>
</organism>
<gene>
    <name evidence="1" type="ORF">A8708_25175</name>
</gene>
<dbReference type="RefSeq" id="WP_068670861.1">
    <property type="nucleotide sequence ID" value="NZ_LYPB01000092.1"/>
</dbReference>
<keyword evidence="2" id="KW-1185">Reference proteome</keyword>